<keyword evidence="1" id="KW-1188">Viral release from host cell</keyword>
<reference evidence="4 5" key="1">
    <citation type="submission" date="2023-06" db="EMBL/GenBank/DDBJ databases">
        <title>Five Gram-positive bacteria isolated from mangrove sediments in Shenzhen, Guangdong, China.</title>
        <authorList>
            <person name="Yu S."/>
            <person name="Zheng W."/>
            <person name="Huang Y."/>
        </authorList>
    </citation>
    <scope>NUCLEOTIDE SEQUENCE [LARGE SCALE GENOMIC DNA]</scope>
    <source>
        <strain evidence="4 5">SaN35-3</strain>
    </source>
</reference>
<dbReference type="InterPro" id="IPR010090">
    <property type="entry name" value="Phage_tape_meas"/>
</dbReference>
<keyword evidence="5" id="KW-1185">Reference proteome</keyword>
<protein>
    <submittedName>
        <fullName evidence="4">Phage tail tape measure protein</fullName>
    </submittedName>
</protein>
<evidence type="ECO:0000256" key="1">
    <source>
        <dbReference type="ARBA" id="ARBA00022612"/>
    </source>
</evidence>
<proteinExistence type="predicted"/>
<dbReference type="Pfam" id="PF10145">
    <property type="entry name" value="PhageMin_Tail"/>
    <property type="match status" value="1"/>
</dbReference>
<dbReference type="Proteomes" id="UP001197974">
    <property type="component" value="Chromosome"/>
</dbReference>
<sequence>MCADSGEVADALAAASTHAEASVGSLGDSLNVCGPLASKLGYSFEDTTQALAMMSRAGIEGKDAGAALQTMMTNLSNPTSEVKSAMDQLGVSLKNSDGSMKTLDQVMADLRSGFKGLDEDQQAAYAATLFGEKAMSGAMAVVTASEDEYIKLGEAMNNSEGSAQTLAETMGDNLSGRVEEMKSALAEAGITIFESLQPALEKIVECITFMADAFSNLSPQAQMFIIILGGLIAIAGIVLPIISALVGIVTTLGITFSVALGWIVGIILALAAILTVLIYWEQIKEFFIAFWEVIKELFWISLNALKAFFIEVWNGISAVTSVVWEGIKEFLSVIWQGILSFVSPIFESIKTIIENVWNVISTVTSAVWGFITQYLQAIWTALIYILSPVFENIKIIIKNVWESVKTVSSTVWEWIKEKLTAVWNGLKALVSPIFDGIKNTISNVWNTIKSVSTSVWDGVKNSLTNTWNSIKSTASTLWNGLKTTISTPVDAIKDHVTSAFTGMKDTALGAWEGLKTGMKTVINGIIRMVNKFIDGFNTPAKLLNNIPKVNAPIIPNIPFLATGGHLFGSGAAIVGEAGPELLSKSGSSVKVTPLSASEKARGIRGSLGSGGVYEFHLSVPIDGRELAKSTVRYTAEELGRLRVRGAY</sequence>
<organism evidence="4 5">
    <name type="scientific">Bacillus carboniphilus</name>
    <dbReference type="NCBI Taxonomy" id="86663"/>
    <lineage>
        <taxon>Bacteria</taxon>
        <taxon>Bacillati</taxon>
        <taxon>Bacillota</taxon>
        <taxon>Bacilli</taxon>
        <taxon>Bacillales</taxon>
        <taxon>Bacillaceae</taxon>
        <taxon>Bacillus</taxon>
    </lineage>
</organism>
<dbReference type="NCBIfam" id="TIGR01760">
    <property type="entry name" value="tape_meas_TP901"/>
    <property type="match status" value="1"/>
</dbReference>
<evidence type="ECO:0000259" key="3">
    <source>
        <dbReference type="Pfam" id="PF10145"/>
    </source>
</evidence>
<feature type="transmembrane region" description="Helical" evidence="2">
    <location>
        <begin position="223"/>
        <end position="249"/>
    </location>
</feature>
<dbReference type="PANTHER" id="PTHR37813:SF1">
    <property type="entry name" value="FELS-2 PROPHAGE PROTEIN"/>
    <property type="match status" value="1"/>
</dbReference>
<feature type="domain" description="Phage tail tape measure protein" evidence="3">
    <location>
        <begin position="4"/>
        <end position="131"/>
    </location>
</feature>
<dbReference type="EMBL" id="CP129013">
    <property type="protein sequence ID" value="WLR44332.1"/>
    <property type="molecule type" value="Genomic_DNA"/>
</dbReference>
<accession>A0ABY9JY68</accession>
<keyword evidence="2" id="KW-0812">Transmembrane</keyword>
<keyword evidence="2" id="KW-1133">Transmembrane helix</keyword>
<dbReference type="Gene3D" id="1.20.120.20">
    <property type="entry name" value="Apolipoprotein"/>
    <property type="match status" value="1"/>
</dbReference>
<feature type="transmembrane region" description="Helical" evidence="2">
    <location>
        <begin position="256"/>
        <end position="280"/>
    </location>
</feature>
<evidence type="ECO:0000256" key="2">
    <source>
        <dbReference type="SAM" id="Phobius"/>
    </source>
</evidence>
<evidence type="ECO:0000313" key="4">
    <source>
        <dbReference type="EMBL" id="WLR44332.1"/>
    </source>
</evidence>
<dbReference type="PANTHER" id="PTHR37813">
    <property type="entry name" value="FELS-2 PROPHAGE PROTEIN"/>
    <property type="match status" value="1"/>
</dbReference>
<evidence type="ECO:0000313" key="5">
    <source>
        <dbReference type="Proteomes" id="UP001197974"/>
    </source>
</evidence>
<keyword evidence="2" id="KW-0472">Membrane</keyword>
<gene>
    <name evidence="4" type="ORF">LC087_12425</name>
</gene>
<name>A0ABY9JY68_9BACI</name>